<keyword evidence="6 16" id="KW-0812">Transmembrane</keyword>
<organism evidence="18 19">
    <name type="scientific">Vitis vinifera</name>
    <name type="common">Grape</name>
    <dbReference type="NCBI Taxonomy" id="29760"/>
    <lineage>
        <taxon>Eukaryota</taxon>
        <taxon>Viridiplantae</taxon>
        <taxon>Streptophyta</taxon>
        <taxon>Embryophyta</taxon>
        <taxon>Tracheophyta</taxon>
        <taxon>Spermatophyta</taxon>
        <taxon>Magnoliopsida</taxon>
        <taxon>eudicotyledons</taxon>
        <taxon>Gunneridae</taxon>
        <taxon>Pentapetalae</taxon>
        <taxon>rosids</taxon>
        <taxon>Vitales</taxon>
        <taxon>Vitaceae</taxon>
        <taxon>Viteae</taxon>
        <taxon>Vitis</taxon>
    </lineage>
</organism>
<feature type="region of interest" description="Disordered" evidence="15">
    <location>
        <begin position="244"/>
        <end position="269"/>
    </location>
</feature>
<dbReference type="PANTHER" id="PTHR14155:SF263">
    <property type="entry name" value="E3 UBIQUITIN-PROTEIN LIGASE ATL6"/>
    <property type="match status" value="1"/>
</dbReference>
<evidence type="ECO:0000256" key="4">
    <source>
        <dbReference type="ARBA" id="ARBA00012483"/>
    </source>
</evidence>
<dbReference type="EC" id="2.3.2.27" evidence="4"/>
<keyword evidence="10" id="KW-0862">Zinc</keyword>
<comment type="similarity">
    <text evidence="13">Belongs to the RING-type zinc finger family. ATL subfamily.</text>
</comment>
<feature type="transmembrane region" description="Helical" evidence="16">
    <location>
        <begin position="64"/>
        <end position="86"/>
    </location>
</feature>
<evidence type="ECO:0000256" key="7">
    <source>
        <dbReference type="ARBA" id="ARBA00022723"/>
    </source>
</evidence>
<accession>A0A438KPL3</accession>
<dbReference type="SMART" id="SM00184">
    <property type="entry name" value="RING"/>
    <property type="match status" value="1"/>
</dbReference>
<evidence type="ECO:0000256" key="14">
    <source>
        <dbReference type="PROSITE-ProRule" id="PRU00175"/>
    </source>
</evidence>
<evidence type="ECO:0000259" key="17">
    <source>
        <dbReference type="PROSITE" id="PS50089"/>
    </source>
</evidence>
<dbReference type="AlphaFoldDB" id="A0A438KPL3"/>
<evidence type="ECO:0000256" key="11">
    <source>
        <dbReference type="ARBA" id="ARBA00022989"/>
    </source>
</evidence>
<dbReference type="InterPro" id="IPR053238">
    <property type="entry name" value="RING-H2_zinc_finger"/>
</dbReference>
<feature type="compositionally biased region" description="Basic and acidic residues" evidence="15">
    <location>
        <begin position="319"/>
        <end position="334"/>
    </location>
</feature>
<evidence type="ECO:0000256" key="1">
    <source>
        <dbReference type="ARBA" id="ARBA00000900"/>
    </source>
</evidence>
<evidence type="ECO:0000256" key="16">
    <source>
        <dbReference type="SAM" id="Phobius"/>
    </source>
</evidence>
<feature type="domain" description="RING-type" evidence="17">
    <location>
        <begin position="141"/>
        <end position="183"/>
    </location>
</feature>
<dbReference type="InterPro" id="IPR001841">
    <property type="entry name" value="Znf_RING"/>
</dbReference>
<evidence type="ECO:0000256" key="10">
    <source>
        <dbReference type="ARBA" id="ARBA00022833"/>
    </source>
</evidence>
<comment type="catalytic activity">
    <reaction evidence="1">
        <text>S-ubiquitinyl-[E2 ubiquitin-conjugating enzyme]-L-cysteine + [acceptor protein]-L-lysine = [E2 ubiquitin-conjugating enzyme]-L-cysteine + N(6)-ubiquitinyl-[acceptor protein]-L-lysine.</text>
        <dbReference type="EC" id="2.3.2.27"/>
    </reaction>
</comment>
<evidence type="ECO:0000256" key="3">
    <source>
        <dbReference type="ARBA" id="ARBA00004906"/>
    </source>
</evidence>
<dbReference type="Proteomes" id="UP000288805">
    <property type="component" value="Unassembled WGS sequence"/>
</dbReference>
<dbReference type="CDD" id="cd16461">
    <property type="entry name" value="RING-H2_EL5-like"/>
    <property type="match status" value="1"/>
</dbReference>
<dbReference type="GO" id="GO:0008270">
    <property type="term" value="F:zinc ion binding"/>
    <property type="evidence" value="ECO:0007669"/>
    <property type="project" value="UniProtKB-KW"/>
</dbReference>
<comment type="caution">
    <text evidence="18">The sequence shown here is derived from an EMBL/GenBank/DDBJ whole genome shotgun (WGS) entry which is preliminary data.</text>
</comment>
<gene>
    <name evidence="18" type="primary">ATL6_1</name>
    <name evidence="18" type="ORF">CK203_000507</name>
</gene>
<comment type="subcellular location">
    <subcellularLocation>
        <location evidence="2">Membrane</location>
        <topology evidence="2">Single-pass membrane protein</topology>
    </subcellularLocation>
</comment>
<dbReference type="GO" id="GO:0061630">
    <property type="term" value="F:ubiquitin protein ligase activity"/>
    <property type="evidence" value="ECO:0007669"/>
    <property type="project" value="UniProtKB-EC"/>
</dbReference>
<keyword evidence="12 16" id="KW-0472">Membrane</keyword>
<feature type="region of interest" description="Disordered" evidence="15">
    <location>
        <begin position="193"/>
        <end position="231"/>
    </location>
</feature>
<dbReference type="FunFam" id="3.30.40.10:FF:000187">
    <property type="entry name" value="E3 ubiquitin-protein ligase ATL6"/>
    <property type="match status" value="1"/>
</dbReference>
<dbReference type="Gramene" id="Vitis07g01819.t01">
    <property type="protein sequence ID" value="Vitis07g01819.t01.CDS"/>
    <property type="gene ID" value="Vitis07g01819"/>
</dbReference>
<evidence type="ECO:0000256" key="5">
    <source>
        <dbReference type="ARBA" id="ARBA00022679"/>
    </source>
</evidence>
<evidence type="ECO:0000256" key="9">
    <source>
        <dbReference type="ARBA" id="ARBA00022786"/>
    </source>
</evidence>
<dbReference type="InterPro" id="IPR013083">
    <property type="entry name" value="Znf_RING/FYVE/PHD"/>
</dbReference>
<feature type="compositionally biased region" description="Low complexity" evidence="15">
    <location>
        <begin position="199"/>
        <end position="220"/>
    </location>
</feature>
<evidence type="ECO:0000256" key="15">
    <source>
        <dbReference type="SAM" id="MobiDB-lite"/>
    </source>
</evidence>
<evidence type="ECO:0000256" key="2">
    <source>
        <dbReference type="ARBA" id="ARBA00004167"/>
    </source>
</evidence>
<dbReference type="Pfam" id="PF13639">
    <property type="entry name" value="zf-RING_2"/>
    <property type="match status" value="1"/>
</dbReference>
<evidence type="ECO:0000313" key="19">
    <source>
        <dbReference type="Proteomes" id="UP000288805"/>
    </source>
</evidence>
<keyword evidence="7" id="KW-0479">Metal-binding</keyword>
<keyword evidence="5" id="KW-0808">Transferase</keyword>
<proteinExistence type="inferred from homology"/>
<feature type="transmembrane region" description="Helical" evidence="16">
    <location>
        <begin position="21"/>
        <end position="44"/>
    </location>
</feature>
<evidence type="ECO:0000256" key="6">
    <source>
        <dbReference type="ARBA" id="ARBA00022692"/>
    </source>
</evidence>
<evidence type="ECO:0000256" key="8">
    <source>
        <dbReference type="ARBA" id="ARBA00022771"/>
    </source>
</evidence>
<sequence length="400" mass="44024">MRKKLNWSRLILRQLYDFFHAVPYGITYFKLMPLLPLVLPSATAQTGTMSSNNPYGIDANFNPSMTIIIVVLVLAFFFMGLLSVYIRQCTESRITGSARPAAAINSGNSTQGLDAALIQAFPVFVYSSVKDLKIGKGTLECAVCLSEFEDEETLRLLPKCDHVFHPNCIDAWLAFHTTCPVCRANLTLDSGELSGSMVESPNSSDSSDEPTSTSELTELTQVPIDVDEEQTRDSRVLLMVNTRESPQAKFPRSHSTGHLPVQAGESSERHTLRLPEEVRKQILSAKLRRTSSSVEALQRQWSSRRGYRSGGEGSSRGRSNVDRQVGRSERTARSDRWVFSKAPPFFSRTVSGKSVKSAADGDVTSMVAPSKSFFTSVIGPLDCLAVKMEGGEQQLSRPAV</sequence>
<keyword evidence="9" id="KW-0833">Ubl conjugation pathway</keyword>
<evidence type="ECO:0000313" key="18">
    <source>
        <dbReference type="EMBL" id="RVX23141.1"/>
    </source>
</evidence>
<dbReference type="GO" id="GO:0016020">
    <property type="term" value="C:membrane"/>
    <property type="evidence" value="ECO:0007669"/>
    <property type="project" value="UniProtKB-SubCell"/>
</dbReference>
<feature type="region of interest" description="Disordered" evidence="15">
    <location>
        <begin position="297"/>
        <end position="334"/>
    </location>
</feature>
<dbReference type="Gene3D" id="3.30.40.10">
    <property type="entry name" value="Zinc/RING finger domain, C3HC4 (zinc finger)"/>
    <property type="match status" value="1"/>
</dbReference>
<dbReference type="PANTHER" id="PTHR14155">
    <property type="entry name" value="RING FINGER DOMAIN-CONTAINING"/>
    <property type="match status" value="1"/>
</dbReference>
<dbReference type="PROSITE" id="PS50089">
    <property type="entry name" value="ZF_RING_2"/>
    <property type="match status" value="1"/>
</dbReference>
<reference evidence="18 19" key="1">
    <citation type="journal article" date="2018" name="PLoS Genet.">
        <title>Population sequencing reveals clonal diversity and ancestral inbreeding in the grapevine cultivar Chardonnay.</title>
        <authorList>
            <person name="Roach M.J."/>
            <person name="Johnson D.L."/>
            <person name="Bohlmann J."/>
            <person name="van Vuuren H.J."/>
            <person name="Jones S.J."/>
            <person name="Pretorius I.S."/>
            <person name="Schmidt S.A."/>
            <person name="Borneman A.R."/>
        </authorList>
    </citation>
    <scope>NUCLEOTIDE SEQUENCE [LARGE SCALE GENOMIC DNA]</scope>
    <source>
        <strain evidence="19">cv. Chardonnay</strain>
        <tissue evidence="18">Leaf</tissue>
    </source>
</reference>
<evidence type="ECO:0000256" key="12">
    <source>
        <dbReference type="ARBA" id="ARBA00023136"/>
    </source>
</evidence>
<evidence type="ECO:0000256" key="13">
    <source>
        <dbReference type="ARBA" id="ARBA00024209"/>
    </source>
</evidence>
<comment type="pathway">
    <text evidence="3">Protein modification; protein ubiquitination.</text>
</comment>
<keyword evidence="8 14" id="KW-0863">Zinc-finger</keyword>
<keyword evidence="11 16" id="KW-1133">Transmembrane helix</keyword>
<name>A0A438KPL3_VITVI</name>
<protein>
    <recommendedName>
        <fullName evidence="4">RING-type E3 ubiquitin transferase</fullName>
        <ecNumber evidence="4">2.3.2.27</ecNumber>
    </recommendedName>
</protein>
<dbReference type="EMBL" id="QGNW01000001">
    <property type="protein sequence ID" value="RVX23141.1"/>
    <property type="molecule type" value="Genomic_DNA"/>
</dbReference>
<dbReference type="SUPFAM" id="SSF57850">
    <property type="entry name" value="RING/U-box"/>
    <property type="match status" value="1"/>
</dbReference>